<evidence type="ECO:0000256" key="3">
    <source>
        <dbReference type="ARBA" id="ARBA00022692"/>
    </source>
</evidence>
<evidence type="ECO:0000313" key="11">
    <source>
        <dbReference type="EMBL" id="EIE99576.1"/>
    </source>
</evidence>
<feature type="binding site" evidence="10">
    <location>
        <position position="73"/>
    </location>
    <ligand>
        <name>Na(+)</name>
        <dbReference type="ChEBI" id="CHEBI:29101"/>
        <note>structural</note>
    </ligand>
</feature>
<proteinExistence type="inferred from homology"/>
<evidence type="ECO:0000256" key="1">
    <source>
        <dbReference type="ARBA" id="ARBA00004651"/>
    </source>
</evidence>
<feature type="binding site" evidence="10">
    <location>
        <position position="76"/>
    </location>
    <ligand>
        <name>Na(+)</name>
        <dbReference type="ChEBI" id="CHEBI:29101"/>
        <note>structural</note>
    </ligand>
</feature>
<reference evidence="12" key="2">
    <citation type="submission" date="2012-01" db="EMBL/GenBank/DDBJ databases">
        <title>Noncontiguous Finished sequence of chromosome of Saccharomonospora glauca K62.</title>
        <authorList>
            <consortium name="US DOE Joint Genome Institute"/>
            <person name="Lucas S."/>
            <person name="Han J."/>
            <person name="Lapidus A."/>
            <person name="Cheng J.-F."/>
            <person name="Goodwin L."/>
            <person name="Pitluck S."/>
            <person name="Peters L."/>
            <person name="Mikhailova N."/>
            <person name="Held B."/>
            <person name="Detter J.C."/>
            <person name="Han C."/>
            <person name="Tapia R."/>
            <person name="Land M."/>
            <person name="Hauser L."/>
            <person name="Kyrpides N."/>
            <person name="Ivanova N."/>
            <person name="Pagani I."/>
            <person name="Brambilla E.-M."/>
            <person name="Klenk H.-P."/>
            <person name="Woyke T."/>
        </authorList>
    </citation>
    <scope>NUCLEOTIDE SEQUENCE [LARGE SCALE GENOMIC DNA]</scope>
    <source>
        <strain evidence="12">K62</strain>
    </source>
</reference>
<protein>
    <recommendedName>
        <fullName evidence="10">Fluoride-specific ion channel FluC</fullName>
    </recommendedName>
</protein>
<comment type="similarity">
    <text evidence="7 10">Belongs to the fluoride channel Fluc/FEX (TC 1.A.43) family.</text>
</comment>
<keyword evidence="3 10" id="KW-0812">Transmembrane</keyword>
<dbReference type="RefSeq" id="WP_005465231.1">
    <property type="nucleotide sequence ID" value="NZ_CM001484.1"/>
</dbReference>
<keyword evidence="2 10" id="KW-1003">Cell membrane</keyword>
<dbReference type="Proteomes" id="UP000005087">
    <property type="component" value="Chromosome"/>
</dbReference>
<reference evidence="11 12" key="1">
    <citation type="submission" date="2011-09" db="EMBL/GenBank/DDBJ databases">
        <authorList>
            <consortium name="US DOE Joint Genome Institute (JGI-PGF)"/>
            <person name="Lucas S."/>
            <person name="Han J."/>
            <person name="Lapidus A."/>
            <person name="Cheng J.-F."/>
            <person name="Goodwin L."/>
            <person name="Pitluck S."/>
            <person name="Peters L."/>
            <person name="Land M.L."/>
            <person name="Hauser L."/>
            <person name="Brambilla E."/>
            <person name="Klenk H.-P."/>
            <person name="Woyke T.J."/>
        </authorList>
    </citation>
    <scope>NUCLEOTIDE SEQUENCE [LARGE SCALE GENOMIC DNA]</scope>
    <source>
        <strain evidence="11 12">K62</strain>
    </source>
</reference>
<feature type="transmembrane region" description="Helical" evidence="10">
    <location>
        <begin position="65"/>
        <end position="83"/>
    </location>
</feature>
<dbReference type="eggNOG" id="COG0239">
    <property type="taxonomic scope" value="Bacteria"/>
</dbReference>
<feature type="transmembrane region" description="Helical" evidence="10">
    <location>
        <begin position="37"/>
        <end position="58"/>
    </location>
</feature>
<comment type="subcellular location">
    <subcellularLocation>
        <location evidence="1 10">Cell membrane</location>
        <topology evidence="1 10">Multi-pass membrane protein</topology>
    </subcellularLocation>
</comment>
<feature type="transmembrane region" description="Helical" evidence="10">
    <location>
        <begin position="95"/>
        <end position="122"/>
    </location>
</feature>
<accession>I1D3Q2</accession>
<dbReference type="GO" id="GO:0005886">
    <property type="term" value="C:plasma membrane"/>
    <property type="evidence" value="ECO:0007669"/>
    <property type="project" value="UniProtKB-SubCell"/>
</dbReference>
<evidence type="ECO:0000313" key="12">
    <source>
        <dbReference type="Proteomes" id="UP000005087"/>
    </source>
</evidence>
<keyword evidence="10" id="KW-0813">Transport</keyword>
<dbReference type="HAMAP" id="MF_00454">
    <property type="entry name" value="FluC"/>
    <property type="match status" value="1"/>
</dbReference>
<evidence type="ECO:0000256" key="2">
    <source>
        <dbReference type="ARBA" id="ARBA00022475"/>
    </source>
</evidence>
<dbReference type="HOGENOM" id="CLU_114342_2_1_11"/>
<dbReference type="PANTHER" id="PTHR28259:SF1">
    <property type="entry name" value="FLUORIDE EXPORT PROTEIN 1-RELATED"/>
    <property type="match status" value="1"/>
</dbReference>
<dbReference type="PANTHER" id="PTHR28259">
    <property type="entry name" value="FLUORIDE EXPORT PROTEIN 1-RELATED"/>
    <property type="match status" value="1"/>
</dbReference>
<gene>
    <name evidence="10" type="primary">fluC</name>
    <name evidence="10" type="synonym">crcB</name>
    <name evidence="11" type="ORF">SacglDRAFT_02689</name>
</gene>
<dbReference type="GO" id="GO:0140114">
    <property type="term" value="P:cellular detoxification of fluoride"/>
    <property type="evidence" value="ECO:0007669"/>
    <property type="project" value="UniProtKB-UniRule"/>
</dbReference>
<dbReference type="OrthoDB" id="5148600at2"/>
<comment type="function">
    <text evidence="9 10">Fluoride-specific ion channel. Important for reducing fluoride concentration in the cell, thus reducing its toxicity.</text>
</comment>
<dbReference type="EMBL" id="CM001484">
    <property type="protein sequence ID" value="EIE99576.1"/>
    <property type="molecule type" value="Genomic_DNA"/>
</dbReference>
<organism evidence="11 12">
    <name type="scientific">Saccharomonospora glauca K62</name>
    <dbReference type="NCBI Taxonomy" id="928724"/>
    <lineage>
        <taxon>Bacteria</taxon>
        <taxon>Bacillati</taxon>
        <taxon>Actinomycetota</taxon>
        <taxon>Actinomycetes</taxon>
        <taxon>Pseudonocardiales</taxon>
        <taxon>Pseudonocardiaceae</taxon>
        <taxon>Saccharomonospora</taxon>
    </lineage>
</organism>
<keyword evidence="10" id="KW-0915">Sodium</keyword>
<comment type="catalytic activity">
    <reaction evidence="8">
        <text>fluoride(in) = fluoride(out)</text>
        <dbReference type="Rhea" id="RHEA:76159"/>
        <dbReference type="ChEBI" id="CHEBI:17051"/>
    </reaction>
    <physiologicalReaction direction="left-to-right" evidence="8">
        <dbReference type="Rhea" id="RHEA:76160"/>
    </physiologicalReaction>
</comment>
<evidence type="ECO:0000256" key="10">
    <source>
        <dbReference type="HAMAP-Rule" id="MF_00454"/>
    </source>
</evidence>
<dbReference type="GO" id="GO:0062054">
    <property type="term" value="F:fluoride channel activity"/>
    <property type="evidence" value="ECO:0007669"/>
    <property type="project" value="UniProtKB-UniRule"/>
</dbReference>
<evidence type="ECO:0000256" key="6">
    <source>
        <dbReference type="ARBA" id="ARBA00023303"/>
    </source>
</evidence>
<evidence type="ECO:0000256" key="8">
    <source>
        <dbReference type="ARBA" id="ARBA00035585"/>
    </source>
</evidence>
<dbReference type="NCBIfam" id="TIGR00494">
    <property type="entry name" value="crcB"/>
    <property type="match status" value="1"/>
</dbReference>
<comment type="activity regulation">
    <text evidence="10">Na(+) is not transported, but it plays an essential structural role and its presence is essential for fluoride channel function.</text>
</comment>
<keyword evidence="6 10" id="KW-0407">Ion channel</keyword>
<dbReference type="InterPro" id="IPR003691">
    <property type="entry name" value="FluC"/>
</dbReference>
<evidence type="ECO:0000256" key="7">
    <source>
        <dbReference type="ARBA" id="ARBA00035120"/>
    </source>
</evidence>
<dbReference type="AlphaFoldDB" id="I1D3Q2"/>
<dbReference type="STRING" id="928724.SacglDRAFT_02689"/>
<keyword evidence="12" id="KW-1185">Reference proteome</keyword>
<keyword evidence="10" id="KW-0406">Ion transport</keyword>
<dbReference type="GO" id="GO:0046872">
    <property type="term" value="F:metal ion binding"/>
    <property type="evidence" value="ECO:0007669"/>
    <property type="project" value="UniProtKB-KW"/>
</dbReference>
<sequence>MTVLLVMLGGAVGATLRYLIDTQVRSRQRSRFPWSTLTVNLLGSVVLGVLTGLTLPAAAESATHAALGVGLCGALTTFSTFGYETVRLFLDGARGAAVGNVVVTTVASVAAAAGGVALGGLLG</sequence>
<evidence type="ECO:0000256" key="4">
    <source>
        <dbReference type="ARBA" id="ARBA00022989"/>
    </source>
</evidence>
<evidence type="ECO:0000256" key="5">
    <source>
        <dbReference type="ARBA" id="ARBA00023136"/>
    </source>
</evidence>
<keyword evidence="5 10" id="KW-0472">Membrane</keyword>
<dbReference type="Pfam" id="PF02537">
    <property type="entry name" value="CRCB"/>
    <property type="match status" value="1"/>
</dbReference>
<name>I1D3Q2_9PSEU</name>
<keyword evidence="10" id="KW-0479">Metal-binding</keyword>
<keyword evidence="4 10" id="KW-1133">Transmembrane helix</keyword>
<evidence type="ECO:0000256" key="9">
    <source>
        <dbReference type="ARBA" id="ARBA00049940"/>
    </source>
</evidence>